<dbReference type="EMBL" id="BART01023207">
    <property type="protein sequence ID" value="GAH04691.1"/>
    <property type="molecule type" value="Genomic_DNA"/>
</dbReference>
<comment type="caution">
    <text evidence="2">The sequence shown here is derived from an EMBL/GenBank/DDBJ whole genome shotgun (WGS) entry which is preliminary data.</text>
</comment>
<evidence type="ECO:0000313" key="2">
    <source>
        <dbReference type="EMBL" id="GAH04691.1"/>
    </source>
</evidence>
<name>X1C997_9ZZZZ</name>
<feature type="region of interest" description="Disordered" evidence="1">
    <location>
        <begin position="86"/>
        <end position="106"/>
    </location>
</feature>
<dbReference type="AlphaFoldDB" id="X1C997"/>
<protein>
    <submittedName>
        <fullName evidence="2">Uncharacterized protein</fullName>
    </submittedName>
</protein>
<feature type="compositionally biased region" description="Pro residues" evidence="1">
    <location>
        <begin position="90"/>
        <end position="106"/>
    </location>
</feature>
<evidence type="ECO:0000256" key="1">
    <source>
        <dbReference type="SAM" id="MobiDB-lite"/>
    </source>
</evidence>
<sequence length="236" mass="26581">ERDWCRVVESVPGEWFYCFEDMKGQPSPDYDFDEPVLHIERRDGQIQITVRNYGGKFHSDVFAFDRLIWRDVGGVEGNHVGDSKIVDLPEFPPVPEAPPAPPTPTPAEEPLAFRLDLILEVLKDMKGEMETLAVKANTYSVTNIDLSTARTTFATFTTAGFAMTVFSCTGTMDLRIGDIASDPITVAPLAYPQTLVIDRMDFKRFYVRNVAQPDKSAVLIIWKRGVGRLSTCRRRC</sequence>
<gene>
    <name evidence="2" type="ORF">S01H4_42284</name>
</gene>
<feature type="non-terminal residue" evidence="2">
    <location>
        <position position="1"/>
    </location>
</feature>
<accession>X1C997</accession>
<organism evidence="2">
    <name type="scientific">marine sediment metagenome</name>
    <dbReference type="NCBI Taxonomy" id="412755"/>
    <lineage>
        <taxon>unclassified sequences</taxon>
        <taxon>metagenomes</taxon>
        <taxon>ecological metagenomes</taxon>
    </lineage>
</organism>
<reference evidence="2" key="1">
    <citation type="journal article" date="2014" name="Front. Microbiol.">
        <title>High frequency of phylogenetically diverse reductive dehalogenase-homologous genes in deep subseafloor sedimentary metagenomes.</title>
        <authorList>
            <person name="Kawai M."/>
            <person name="Futagami T."/>
            <person name="Toyoda A."/>
            <person name="Takaki Y."/>
            <person name="Nishi S."/>
            <person name="Hori S."/>
            <person name="Arai W."/>
            <person name="Tsubouchi T."/>
            <person name="Morono Y."/>
            <person name="Uchiyama I."/>
            <person name="Ito T."/>
            <person name="Fujiyama A."/>
            <person name="Inagaki F."/>
            <person name="Takami H."/>
        </authorList>
    </citation>
    <scope>NUCLEOTIDE SEQUENCE</scope>
    <source>
        <strain evidence="2">Expedition CK06-06</strain>
    </source>
</reference>
<proteinExistence type="predicted"/>